<dbReference type="AlphaFoldDB" id="A0A7T8V5P9"/>
<dbReference type="EMBL" id="MN049985">
    <property type="protein sequence ID" value="QQQ88016.1"/>
    <property type="molecule type" value="Genomic_DNA"/>
</dbReference>
<reference evidence="1" key="2">
    <citation type="submission" date="2019-06" db="EMBL/GenBank/DDBJ databases">
        <authorList>
            <person name="Liu M."/>
            <person name="Li Z."/>
        </authorList>
    </citation>
    <scope>NUCLEOTIDE SEQUENCE</scope>
</reference>
<evidence type="ECO:0000313" key="1">
    <source>
        <dbReference type="EMBL" id="QQQ88015.1"/>
    </source>
</evidence>
<dbReference type="EMBL" id="MN049985">
    <property type="protein sequence ID" value="QQQ88015.1"/>
    <property type="molecule type" value="Genomic_DNA"/>
</dbReference>
<gene>
    <name evidence="1" type="primary">ycf15</name>
</gene>
<geneLocation type="chloroplast" evidence="1"/>
<accession>A0A7T8V5P9</accession>
<reference evidence="1" key="1">
    <citation type="journal article" date="2019" name="Mitochondrial DNA Part B Resour">
        <title>The complete nucleotide sequence of chloroplast genome of Gentiana apiata (Gentianaceae), an endemic medicinal herb in China.</title>
        <authorList>
            <person name="Huang C.X."/>
            <person name="Liu M.L."/>
            <person name="Zhang H.J."/>
            <person name="Chang L."/>
            <person name="Wang Y.C."/>
            <person name="Yan J.X."/>
        </authorList>
    </citation>
    <scope>NUCLEOTIDE SEQUENCE</scope>
</reference>
<protein>
    <submittedName>
        <fullName evidence="1">Hypothetical chloroplast RF15</fullName>
    </submittedName>
</protein>
<keyword evidence="1" id="KW-0150">Chloroplast</keyword>
<organism evidence="1">
    <name type="scientific">Gentiana apiata</name>
    <dbReference type="NCBI Taxonomy" id="2709848"/>
    <lineage>
        <taxon>Eukaryota</taxon>
        <taxon>Viridiplantae</taxon>
        <taxon>Streptophyta</taxon>
        <taxon>Embryophyta</taxon>
        <taxon>Tracheophyta</taxon>
        <taxon>Spermatophyta</taxon>
        <taxon>Magnoliopsida</taxon>
        <taxon>eudicotyledons</taxon>
        <taxon>Gunneridae</taxon>
        <taxon>Pentapetalae</taxon>
        <taxon>asterids</taxon>
        <taxon>lamiids</taxon>
        <taxon>Gentianales</taxon>
        <taxon>Gentianaceae</taxon>
        <taxon>Gentianeae</taxon>
        <taxon>Gentianinae</taxon>
        <taxon>Gentiana</taxon>
    </lineage>
</organism>
<proteinExistence type="predicted"/>
<sequence length="62" mass="6950">MDSCNGRRISHSLAGKICGHERRIKWMGGRVVETPASSIFLTLAPLKSWIKTDGMNCLNKNY</sequence>
<keyword evidence="1" id="KW-0934">Plastid</keyword>
<name>A0A7T8V5P9_9GENT</name>